<keyword evidence="9" id="KW-0965">Cell junction</keyword>
<dbReference type="FunFam" id="2.60.40.60:FF:000022">
    <property type="entry name" value="Cadherin 2"/>
    <property type="match status" value="1"/>
</dbReference>
<evidence type="ECO:0000256" key="17">
    <source>
        <dbReference type="SAM" id="Phobius"/>
    </source>
</evidence>
<dbReference type="PROSITE" id="PS00232">
    <property type="entry name" value="CADHERIN_1"/>
    <property type="match status" value="1"/>
</dbReference>
<evidence type="ECO:0000256" key="14">
    <source>
        <dbReference type="RuleBase" id="RU003318"/>
    </source>
</evidence>
<dbReference type="PANTHER" id="PTHR24027:SF300">
    <property type="entry name" value="CADHERIN-15"/>
    <property type="match status" value="1"/>
</dbReference>
<evidence type="ECO:0000256" key="1">
    <source>
        <dbReference type="ARBA" id="ARBA00004251"/>
    </source>
</evidence>
<dbReference type="EMBL" id="JAROKS010000007">
    <property type="protein sequence ID" value="KAK1802303.1"/>
    <property type="molecule type" value="Genomic_DNA"/>
</dbReference>
<feature type="domain" description="Cadherin" evidence="19">
    <location>
        <begin position="326"/>
        <end position="426"/>
    </location>
</feature>
<dbReference type="SUPFAM" id="SSF49313">
    <property type="entry name" value="Cadherin-like"/>
    <property type="match status" value="5"/>
</dbReference>
<dbReference type="PRINTS" id="PR00205">
    <property type="entry name" value="CADHERIN"/>
</dbReference>
<dbReference type="GO" id="GO:0007398">
    <property type="term" value="P:ectoderm development"/>
    <property type="evidence" value="ECO:0007669"/>
    <property type="project" value="UniProtKB-ARBA"/>
</dbReference>
<proteinExistence type="predicted"/>
<dbReference type="GO" id="GO:0042074">
    <property type="term" value="P:cell migration involved in gastrulation"/>
    <property type="evidence" value="ECO:0007669"/>
    <property type="project" value="UniProtKB-ARBA"/>
</dbReference>
<dbReference type="PROSITE" id="PS50268">
    <property type="entry name" value="CADHERIN_2"/>
    <property type="match status" value="4"/>
</dbReference>
<keyword evidence="21" id="KW-1185">Reference proteome</keyword>
<evidence type="ECO:0000256" key="12">
    <source>
        <dbReference type="ARBA" id="ARBA00023180"/>
    </source>
</evidence>
<dbReference type="GO" id="GO:0044331">
    <property type="term" value="P:cell-cell adhesion mediated by cadherin"/>
    <property type="evidence" value="ECO:0007669"/>
    <property type="project" value="TreeGrafter"/>
</dbReference>
<evidence type="ECO:0000313" key="20">
    <source>
        <dbReference type="EMBL" id="KAK1802303.1"/>
    </source>
</evidence>
<evidence type="ECO:0000256" key="5">
    <source>
        <dbReference type="ARBA" id="ARBA00022723"/>
    </source>
</evidence>
<name>A0AAD8ZMX8_9TELE</name>
<dbReference type="Pfam" id="PF00028">
    <property type="entry name" value="Cadherin"/>
    <property type="match status" value="4"/>
</dbReference>
<dbReference type="GO" id="GO:0005737">
    <property type="term" value="C:cytoplasm"/>
    <property type="evidence" value="ECO:0007669"/>
    <property type="project" value="UniProtKB-ARBA"/>
</dbReference>
<evidence type="ECO:0000256" key="3">
    <source>
        <dbReference type="ARBA" id="ARBA00022475"/>
    </source>
</evidence>
<dbReference type="Gene3D" id="4.10.900.10">
    <property type="entry name" value="TCF3-CBD (Catenin binding domain)"/>
    <property type="match status" value="1"/>
</dbReference>
<dbReference type="GO" id="GO:0007043">
    <property type="term" value="P:cell-cell junction assembly"/>
    <property type="evidence" value="ECO:0007669"/>
    <property type="project" value="TreeGrafter"/>
</dbReference>
<dbReference type="InterPro" id="IPR000233">
    <property type="entry name" value="Cadherin_Y-type_LIR"/>
</dbReference>
<dbReference type="Proteomes" id="UP001239994">
    <property type="component" value="Unassembled WGS sequence"/>
</dbReference>
<evidence type="ECO:0000256" key="9">
    <source>
        <dbReference type="ARBA" id="ARBA00022949"/>
    </source>
</evidence>
<dbReference type="PANTHER" id="PTHR24027">
    <property type="entry name" value="CADHERIN-23"/>
    <property type="match status" value="1"/>
</dbReference>
<dbReference type="CDD" id="cd11304">
    <property type="entry name" value="Cadherin_repeat"/>
    <property type="match status" value="5"/>
</dbReference>
<keyword evidence="18" id="KW-0732">Signal</keyword>
<keyword evidence="5" id="KW-0479">Metal-binding</keyword>
<evidence type="ECO:0000256" key="18">
    <source>
        <dbReference type="SAM" id="SignalP"/>
    </source>
</evidence>
<dbReference type="InterPro" id="IPR002126">
    <property type="entry name" value="Cadherin-like_dom"/>
</dbReference>
<evidence type="ECO:0000256" key="16">
    <source>
        <dbReference type="SAM" id="MobiDB-lite"/>
    </source>
</evidence>
<evidence type="ECO:0000313" key="21">
    <source>
        <dbReference type="Proteomes" id="UP001239994"/>
    </source>
</evidence>
<dbReference type="GO" id="GO:0007498">
    <property type="term" value="P:mesoderm development"/>
    <property type="evidence" value="ECO:0007669"/>
    <property type="project" value="UniProtKB-ARBA"/>
</dbReference>
<dbReference type="FunFam" id="2.60.40.60:FF:000019">
    <property type="entry name" value="Cadherin 2"/>
    <property type="match status" value="1"/>
</dbReference>
<dbReference type="InterPro" id="IPR039808">
    <property type="entry name" value="Cadherin"/>
</dbReference>
<feature type="signal peptide" evidence="18">
    <location>
        <begin position="1"/>
        <end position="21"/>
    </location>
</feature>
<dbReference type="GO" id="GO:0008013">
    <property type="term" value="F:beta-catenin binding"/>
    <property type="evidence" value="ECO:0007669"/>
    <property type="project" value="TreeGrafter"/>
</dbReference>
<dbReference type="GO" id="GO:0001764">
    <property type="term" value="P:neuron migration"/>
    <property type="evidence" value="ECO:0007669"/>
    <property type="project" value="UniProtKB-ARBA"/>
</dbReference>
<keyword evidence="10 17" id="KW-1133">Transmembrane helix</keyword>
<keyword evidence="7 13" id="KW-0106">Calcium</keyword>
<dbReference type="InterPro" id="IPR027397">
    <property type="entry name" value="Catenin-bd_sf"/>
</dbReference>
<keyword evidence="6" id="KW-0677">Repeat</keyword>
<evidence type="ECO:0000256" key="10">
    <source>
        <dbReference type="ARBA" id="ARBA00022989"/>
    </source>
</evidence>
<comment type="caution">
    <text evidence="20">The sequence shown here is derived from an EMBL/GenBank/DDBJ whole genome shotgun (WGS) entry which is preliminary data.</text>
</comment>
<dbReference type="FunFam" id="2.60.40.60:FF:000011">
    <property type="entry name" value="Cadherin 1"/>
    <property type="match status" value="1"/>
</dbReference>
<dbReference type="FunFam" id="4.10.900.10:FF:000001">
    <property type="entry name" value="Cadherin 2"/>
    <property type="match status" value="1"/>
</dbReference>
<feature type="domain" description="Cadherin" evidence="19">
    <location>
        <begin position="90"/>
        <end position="196"/>
    </location>
</feature>
<dbReference type="GO" id="GO:0007156">
    <property type="term" value="P:homophilic cell adhesion via plasma membrane adhesion molecules"/>
    <property type="evidence" value="ECO:0007669"/>
    <property type="project" value="InterPro"/>
</dbReference>
<evidence type="ECO:0000259" key="19">
    <source>
        <dbReference type="PROSITE" id="PS50268"/>
    </source>
</evidence>
<dbReference type="GO" id="GO:0060027">
    <property type="term" value="P:convergent extension involved in gastrulation"/>
    <property type="evidence" value="ECO:0007669"/>
    <property type="project" value="UniProtKB-ARBA"/>
</dbReference>
<dbReference type="GO" id="GO:0016342">
    <property type="term" value="C:catenin complex"/>
    <property type="evidence" value="ECO:0007669"/>
    <property type="project" value="TreeGrafter"/>
</dbReference>
<sequence length="847" mass="93311">MAGKVLAGLAVLLGFVGQKPAVDRTTHGPGPSPGIVLSSEEGEEYFRSTHKCTTTLQALSGTPLRQDGLNPDVLYPWRAKSAGLGRVKRDWIIPPIRVSENSKHVPEYLVQIKSDKVFSGEVIYKLEGPGVDQEPKNLFEIEDKTGWIKSMMPLDREKHNRFTLKAFALSLSGERLENPTTIQIYVLDQNDNRPKFIQEEFIGYVPEFSIPGTSVLTVAALDADDPSTDNAALSYTITAQESFPRYSINKTMFGINNETGVIYTRDVGLDRDVAQSFLLTLQVADMSGLGLTSRGKAIIHIRDINNHAPQFHPDTYSMFAMENKVGEDLGRVNATDKDEQNGENWRITYSIIRGDSAGNFAIRTEPNTNEGIISVEKPLDFESRAEYRLTVRADNDVPLSVRAASEQAHTATVSIRVLNENEAPRFYRNPIEVAIPESTAPDTVLVSDIAHDPDNAKLRFEIIQDPERWLMINHETGEIRARKAFNIRSPYVRNNKYMAVVKVTDLDTGGVSARASLVITLWETNDFPPVLVPLSGTVCRDRTSDLTQMGLLLSAMDQDLTPHADPFTFALADADIAANWTVIPLNETHAVLQPLIDIHWGEFFVPITVSDSGSPARSSSALVNVTVCPCDRAGGCTTMAAAAIFGARVGISFIALIIITASATLLLLLLLLAMAVRGCTSHSVRKGGGLLVCESDDDVRDNVFNYNEQGGGEEDEDAFNIDLLRSRSDMVPFPETFNQPGSGLPKRKQPLRKDAPYNLPSPRYPRKPPADPTNIEDFINDGLDIADNDPNVPPYDTALIYDYEGDGSLAGSLSSIASIGSDEDQDYDYLNDWGPRFKKLANMYEPR</sequence>
<feature type="transmembrane region" description="Helical" evidence="17">
    <location>
        <begin position="653"/>
        <end position="676"/>
    </location>
</feature>
<comment type="function">
    <text evidence="15">Cadherins are calcium-dependent cell adhesion proteins.</text>
</comment>
<dbReference type="Gene3D" id="2.60.40.60">
    <property type="entry name" value="Cadherins"/>
    <property type="match status" value="5"/>
</dbReference>
<evidence type="ECO:0000256" key="6">
    <source>
        <dbReference type="ARBA" id="ARBA00022737"/>
    </source>
</evidence>
<dbReference type="GO" id="GO:0030010">
    <property type="term" value="P:establishment of cell polarity"/>
    <property type="evidence" value="ECO:0007669"/>
    <property type="project" value="UniProtKB-ARBA"/>
</dbReference>
<dbReference type="InterPro" id="IPR020894">
    <property type="entry name" value="Cadherin_CS"/>
</dbReference>
<dbReference type="GO" id="GO:0005912">
    <property type="term" value="C:adherens junction"/>
    <property type="evidence" value="ECO:0007669"/>
    <property type="project" value="UniProtKB-SubCell"/>
</dbReference>
<accession>A0AAD8ZMX8</accession>
<dbReference type="AlphaFoldDB" id="A0AAD8ZMX8"/>
<gene>
    <name evidence="20" type="ORF">P4O66_021963</name>
</gene>
<evidence type="ECO:0000256" key="8">
    <source>
        <dbReference type="ARBA" id="ARBA00022889"/>
    </source>
</evidence>
<evidence type="ECO:0000256" key="13">
    <source>
        <dbReference type="PROSITE-ProRule" id="PRU00043"/>
    </source>
</evidence>
<reference evidence="20" key="1">
    <citation type="submission" date="2023-03" db="EMBL/GenBank/DDBJ databases">
        <title>Electrophorus voltai genome.</title>
        <authorList>
            <person name="Bian C."/>
        </authorList>
    </citation>
    <scope>NUCLEOTIDE SEQUENCE</scope>
    <source>
        <strain evidence="20">CB-2022</strain>
        <tissue evidence="20">Muscle</tissue>
    </source>
</reference>
<keyword evidence="8 14" id="KW-0130">Cell adhesion</keyword>
<evidence type="ECO:0000256" key="2">
    <source>
        <dbReference type="ARBA" id="ARBA00004536"/>
    </source>
</evidence>
<keyword evidence="4 14" id="KW-0812">Transmembrane</keyword>
<dbReference type="Pfam" id="PF01049">
    <property type="entry name" value="CADH_Y-type_LIR"/>
    <property type="match status" value="1"/>
</dbReference>
<keyword evidence="11 17" id="KW-0472">Membrane</keyword>
<keyword evidence="12" id="KW-0325">Glycoprotein</keyword>
<dbReference type="GO" id="GO:0016339">
    <property type="term" value="P:calcium-dependent cell-cell adhesion via plasma membrane cell adhesion molecules"/>
    <property type="evidence" value="ECO:0007669"/>
    <property type="project" value="TreeGrafter"/>
</dbReference>
<organism evidence="20 21">
    <name type="scientific">Electrophorus voltai</name>
    <dbReference type="NCBI Taxonomy" id="2609070"/>
    <lineage>
        <taxon>Eukaryota</taxon>
        <taxon>Metazoa</taxon>
        <taxon>Chordata</taxon>
        <taxon>Craniata</taxon>
        <taxon>Vertebrata</taxon>
        <taxon>Euteleostomi</taxon>
        <taxon>Actinopterygii</taxon>
        <taxon>Neopterygii</taxon>
        <taxon>Teleostei</taxon>
        <taxon>Ostariophysi</taxon>
        <taxon>Gymnotiformes</taxon>
        <taxon>Gymnotoidei</taxon>
        <taxon>Gymnotidae</taxon>
        <taxon>Electrophorus</taxon>
    </lineage>
</organism>
<evidence type="ECO:0000256" key="11">
    <source>
        <dbReference type="ARBA" id="ARBA00023136"/>
    </source>
</evidence>
<dbReference type="SMART" id="SM00112">
    <property type="entry name" value="CA"/>
    <property type="match status" value="5"/>
</dbReference>
<dbReference type="InterPro" id="IPR015919">
    <property type="entry name" value="Cadherin-like_sf"/>
</dbReference>
<evidence type="ECO:0000256" key="15">
    <source>
        <dbReference type="RuleBase" id="RU004357"/>
    </source>
</evidence>
<dbReference type="GO" id="GO:0034332">
    <property type="term" value="P:adherens junction organization"/>
    <property type="evidence" value="ECO:0007669"/>
    <property type="project" value="UniProtKB-ARBA"/>
</dbReference>
<dbReference type="GO" id="GO:0045296">
    <property type="term" value="F:cadherin binding"/>
    <property type="evidence" value="ECO:0007669"/>
    <property type="project" value="TreeGrafter"/>
</dbReference>
<feature type="chain" id="PRO_5042101117" description="Cadherin domain-containing protein" evidence="18">
    <location>
        <begin position="22"/>
        <end position="847"/>
    </location>
</feature>
<protein>
    <recommendedName>
        <fullName evidence="19">Cadherin domain-containing protein</fullName>
    </recommendedName>
</protein>
<dbReference type="GO" id="GO:0001841">
    <property type="term" value="P:neural tube formation"/>
    <property type="evidence" value="ECO:0007669"/>
    <property type="project" value="UniProtKB-ARBA"/>
</dbReference>
<dbReference type="GO" id="GO:0005509">
    <property type="term" value="F:calcium ion binding"/>
    <property type="evidence" value="ECO:0007669"/>
    <property type="project" value="UniProtKB-UniRule"/>
</dbReference>
<evidence type="ECO:0000256" key="4">
    <source>
        <dbReference type="ARBA" id="ARBA00022692"/>
    </source>
</evidence>
<feature type="domain" description="Cadherin" evidence="19">
    <location>
        <begin position="427"/>
        <end position="531"/>
    </location>
</feature>
<dbReference type="GO" id="GO:0000902">
    <property type="term" value="P:cell morphogenesis"/>
    <property type="evidence" value="ECO:0007669"/>
    <property type="project" value="TreeGrafter"/>
</dbReference>
<feature type="region of interest" description="Disordered" evidence="16">
    <location>
        <begin position="734"/>
        <end position="771"/>
    </location>
</feature>
<evidence type="ECO:0000256" key="7">
    <source>
        <dbReference type="ARBA" id="ARBA00022837"/>
    </source>
</evidence>
<keyword evidence="3" id="KW-1003">Cell membrane</keyword>
<feature type="domain" description="Cadherin" evidence="19">
    <location>
        <begin position="197"/>
        <end position="311"/>
    </location>
</feature>
<comment type="subcellular location">
    <subcellularLocation>
        <location evidence="2">Cell junction</location>
        <location evidence="2">Adherens junction</location>
    </subcellularLocation>
    <subcellularLocation>
        <location evidence="1 14">Cell membrane</location>
        <topology evidence="1 14">Single-pass type I membrane protein</topology>
    </subcellularLocation>
</comment>